<accession>A0A4Q8LRF2</accession>
<dbReference type="AlphaFoldDB" id="A0A4Q8LRF2"/>
<dbReference type="EMBL" id="SHMF01000004">
    <property type="protein sequence ID" value="TAA33914.1"/>
    <property type="molecule type" value="Genomic_DNA"/>
</dbReference>
<evidence type="ECO:0000313" key="2">
    <source>
        <dbReference type="Proteomes" id="UP000292087"/>
    </source>
</evidence>
<evidence type="ECO:0008006" key="3">
    <source>
        <dbReference type="Google" id="ProtNLM"/>
    </source>
</evidence>
<proteinExistence type="predicted"/>
<gene>
    <name evidence="1" type="ORF">EA656_15610</name>
</gene>
<comment type="caution">
    <text evidence="1">The sequence shown here is derived from an EMBL/GenBank/DDBJ whole genome shotgun (WGS) entry which is preliminary data.</text>
</comment>
<sequence length="59" mass="6568">MTVDPQGQVTNVEVEVAEGVGARIKDRAIQAGYMTLFPPDPDRATKPLIWRRTLEFAPN</sequence>
<name>A0A4Q8LRF2_9GAMM</name>
<dbReference type="Proteomes" id="UP000292087">
    <property type="component" value="Unassembled WGS sequence"/>
</dbReference>
<organism evidence="1 2">
    <name type="scientific">Pseudoxanthomonas winnipegensis</name>
    <dbReference type="NCBI Taxonomy" id="2480810"/>
    <lineage>
        <taxon>Bacteria</taxon>
        <taxon>Pseudomonadati</taxon>
        <taxon>Pseudomonadota</taxon>
        <taxon>Gammaproteobacteria</taxon>
        <taxon>Lysobacterales</taxon>
        <taxon>Lysobacteraceae</taxon>
        <taxon>Pseudoxanthomonas</taxon>
    </lineage>
</organism>
<evidence type="ECO:0000313" key="1">
    <source>
        <dbReference type="EMBL" id="TAA33914.1"/>
    </source>
</evidence>
<protein>
    <recommendedName>
        <fullName evidence="3">TonB C-terminal domain-containing protein</fullName>
    </recommendedName>
</protein>
<reference evidence="1 2" key="1">
    <citation type="submission" date="2019-02" db="EMBL/GenBank/DDBJ databases">
        <title>WGS of Pseudoxanthomonas species novum from clinical isolates.</title>
        <authorList>
            <person name="Bernier A.-M."/>
            <person name="Bernard K."/>
            <person name="Vachon A."/>
        </authorList>
    </citation>
    <scope>NUCLEOTIDE SEQUENCE [LARGE SCALE GENOMIC DNA]</scope>
    <source>
        <strain evidence="1 2">NML140781</strain>
    </source>
</reference>